<protein>
    <recommendedName>
        <fullName evidence="8">Peptidase M48 domain-containing protein</fullName>
    </recommendedName>
</protein>
<dbReference type="GO" id="GO:0016020">
    <property type="term" value="C:membrane"/>
    <property type="evidence" value="ECO:0007669"/>
    <property type="project" value="TreeGrafter"/>
</dbReference>
<dbReference type="PANTHER" id="PTHR22726:SF1">
    <property type="entry name" value="METALLOENDOPEPTIDASE OMA1, MITOCHONDRIAL"/>
    <property type="match status" value="1"/>
</dbReference>
<comment type="cofactor">
    <cofactor evidence="1">
        <name>Zn(2+)</name>
        <dbReference type="ChEBI" id="CHEBI:29105"/>
    </cofactor>
</comment>
<evidence type="ECO:0000256" key="3">
    <source>
        <dbReference type="ARBA" id="ARBA00022723"/>
    </source>
</evidence>
<keyword evidence="4" id="KW-0378">Hydrolase</keyword>
<organism evidence="9 10">
    <name type="scientific">Edaphochlamys debaryana</name>
    <dbReference type="NCBI Taxonomy" id="47281"/>
    <lineage>
        <taxon>Eukaryota</taxon>
        <taxon>Viridiplantae</taxon>
        <taxon>Chlorophyta</taxon>
        <taxon>core chlorophytes</taxon>
        <taxon>Chlorophyceae</taxon>
        <taxon>CS clade</taxon>
        <taxon>Chlamydomonadales</taxon>
        <taxon>Chlamydomonadales incertae sedis</taxon>
        <taxon>Edaphochlamys</taxon>
    </lineage>
</organism>
<reference evidence="9" key="1">
    <citation type="journal article" date="2020" name="bioRxiv">
        <title>Comparative genomics of Chlamydomonas.</title>
        <authorList>
            <person name="Craig R.J."/>
            <person name="Hasan A.R."/>
            <person name="Ness R.W."/>
            <person name="Keightley P.D."/>
        </authorList>
    </citation>
    <scope>NUCLEOTIDE SEQUENCE</scope>
    <source>
        <strain evidence="9">CCAP 11/70</strain>
    </source>
</reference>
<accession>A0A835XI43</accession>
<dbReference type="PANTHER" id="PTHR22726">
    <property type="entry name" value="METALLOENDOPEPTIDASE OMA1"/>
    <property type="match status" value="1"/>
</dbReference>
<comment type="caution">
    <text evidence="9">The sequence shown here is derived from an EMBL/GenBank/DDBJ whole genome shotgun (WGS) entry which is preliminary data.</text>
</comment>
<evidence type="ECO:0000313" key="9">
    <source>
        <dbReference type="EMBL" id="KAG2484216.1"/>
    </source>
</evidence>
<dbReference type="GO" id="GO:0004222">
    <property type="term" value="F:metalloendopeptidase activity"/>
    <property type="evidence" value="ECO:0007669"/>
    <property type="project" value="InterPro"/>
</dbReference>
<evidence type="ECO:0000256" key="2">
    <source>
        <dbReference type="ARBA" id="ARBA00022670"/>
    </source>
</evidence>
<dbReference type="Pfam" id="PF01435">
    <property type="entry name" value="Peptidase_M48"/>
    <property type="match status" value="1"/>
</dbReference>
<feature type="domain" description="Peptidase M48" evidence="8">
    <location>
        <begin position="231"/>
        <end position="410"/>
    </location>
</feature>
<evidence type="ECO:0000259" key="8">
    <source>
        <dbReference type="Pfam" id="PF01435"/>
    </source>
</evidence>
<dbReference type="InterPro" id="IPR001915">
    <property type="entry name" value="Peptidase_M48"/>
</dbReference>
<dbReference type="InterPro" id="IPR051156">
    <property type="entry name" value="Mito/Outer_Membr_Metalloprot"/>
</dbReference>
<dbReference type="Proteomes" id="UP000612055">
    <property type="component" value="Unassembled WGS sequence"/>
</dbReference>
<evidence type="ECO:0000256" key="4">
    <source>
        <dbReference type="ARBA" id="ARBA00022801"/>
    </source>
</evidence>
<keyword evidence="10" id="KW-1185">Reference proteome</keyword>
<gene>
    <name evidence="9" type="ORF">HYH03_016951</name>
</gene>
<dbReference type="AlphaFoldDB" id="A0A835XI43"/>
<feature type="region of interest" description="Disordered" evidence="7">
    <location>
        <begin position="410"/>
        <end position="441"/>
    </location>
</feature>
<keyword evidence="2" id="KW-0645">Protease</keyword>
<keyword evidence="6" id="KW-0482">Metalloprotease</keyword>
<dbReference type="GO" id="GO:0051603">
    <property type="term" value="P:proteolysis involved in protein catabolic process"/>
    <property type="evidence" value="ECO:0007669"/>
    <property type="project" value="TreeGrafter"/>
</dbReference>
<dbReference type="OrthoDB" id="7464992at2759"/>
<proteinExistence type="predicted"/>
<evidence type="ECO:0000256" key="1">
    <source>
        <dbReference type="ARBA" id="ARBA00001947"/>
    </source>
</evidence>
<dbReference type="GO" id="GO:0046872">
    <property type="term" value="F:metal ion binding"/>
    <property type="evidence" value="ECO:0007669"/>
    <property type="project" value="UniProtKB-KW"/>
</dbReference>
<keyword evidence="3" id="KW-0479">Metal-binding</keyword>
<evidence type="ECO:0000256" key="5">
    <source>
        <dbReference type="ARBA" id="ARBA00022833"/>
    </source>
</evidence>
<evidence type="ECO:0000256" key="7">
    <source>
        <dbReference type="SAM" id="MobiDB-lite"/>
    </source>
</evidence>
<dbReference type="EMBL" id="JAEHOE010000154">
    <property type="protein sequence ID" value="KAG2484216.1"/>
    <property type="molecule type" value="Genomic_DNA"/>
</dbReference>
<sequence length="441" mass="46526">MAASGAARAGMAAGGLLKGYLAPCSAGTGAFALAGHLAKGGLLQHRAVSSLVPVAAAAARAPLRGLGGALSAMATAAASAGGSGLGLAAAAPQAVAEARLGGAMGMATQAELQTSSLQAAKELNERQMHLHFGTWGVLGLMLSGYAICWGESRTEMVPYTGRSHMIALAPPKVAWLFKLDWWRALFWLFGGAPATIDIAYNHPDAVRVRRVGAAVVAAAAAGGGGGSWEHVKAAPWQFRVVADSTGVPRAWVTADAEVVVNMDMLRGVVGDDDNVLAALLAHEAGHVLARHHDERLVTFLPLLVVSSSLLLLARPPRSVNTTISATFFEHLYTMHCNRRDEYEADHIGVHLTARAGYNPAGFATFLERLSEKEEEIRARRSFIKLPWYMFSDLVWYTHPPTPGRIARVKQQLHSQPVTQEEPAAGGFGSWPGSRAEDGVAG</sequence>
<keyword evidence="5" id="KW-0862">Zinc</keyword>
<name>A0A835XI43_9CHLO</name>
<evidence type="ECO:0000256" key="6">
    <source>
        <dbReference type="ARBA" id="ARBA00023049"/>
    </source>
</evidence>
<evidence type="ECO:0000313" key="10">
    <source>
        <dbReference type="Proteomes" id="UP000612055"/>
    </source>
</evidence>